<dbReference type="InterPro" id="IPR036259">
    <property type="entry name" value="MFS_trans_sf"/>
</dbReference>
<name>A0A812T9I3_9DINO</name>
<evidence type="ECO:0000256" key="3">
    <source>
        <dbReference type="ARBA" id="ARBA00022989"/>
    </source>
</evidence>
<dbReference type="InterPro" id="IPR011701">
    <property type="entry name" value="MFS"/>
</dbReference>
<dbReference type="PANTHER" id="PTHR21576:SF158">
    <property type="entry name" value="RIBOSOMAL RNA-PROCESSING PROTEIN 12-LIKE CONSERVED DOMAIN-CONTAINING PROTEIN"/>
    <property type="match status" value="1"/>
</dbReference>
<keyword evidence="4 5" id="KW-0472">Membrane</keyword>
<organism evidence="6 7">
    <name type="scientific">Symbiodinium natans</name>
    <dbReference type="NCBI Taxonomy" id="878477"/>
    <lineage>
        <taxon>Eukaryota</taxon>
        <taxon>Sar</taxon>
        <taxon>Alveolata</taxon>
        <taxon>Dinophyceae</taxon>
        <taxon>Suessiales</taxon>
        <taxon>Symbiodiniaceae</taxon>
        <taxon>Symbiodinium</taxon>
    </lineage>
</organism>
<evidence type="ECO:0008006" key="8">
    <source>
        <dbReference type="Google" id="ProtNLM"/>
    </source>
</evidence>
<sequence>MGMIASPAGGAIYDTMGPRASVVLGSCLMAVGYSLIGLTTVAGGVLSPTLTVALAALGSLLAGYSSECLLDNTVCMACSESFPHNRGAVVGCAKAAVSTTNGLWPLVWDHIFDKPKGPGLPSYLACLAMSSFGIGLLTLPGIKVLPRGEPRQAFDCQDHSRLIVLGTLLAALAVYNVIVSFFLSEGSLEPSRAVGYSGIALQMAPLAILLTVRGSPSSEELQALKEEVSSPKREVRGVPFLVAAQGLDFWLLSLIQFALFGGALSVIQNMALIVESAGHSSAASLGVALFSLTSALSRVLVGILSDKYSKYLTRLHWLIFTVACGALGFLWMSFMDIHSIMVGALLLGVSIGCFFVIVVPLINEMYGSLAFGKIWLTQMASQSLSSMISFLLLPAFYEGAAGGKAICVGAGCFRTSFLLIAMLDIVALAAAVLLQLRNSDSKPLTRLLSH</sequence>
<keyword evidence="7" id="KW-1185">Reference proteome</keyword>
<evidence type="ECO:0000313" key="7">
    <source>
        <dbReference type="Proteomes" id="UP000604046"/>
    </source>
</evidence>
<protein>
    <recommendedName>
        <fullName evidence="8">Major facilitator superfamily (MFS) profile domain-containing protein</fullName>
    </recommendedName>
</protein>
<gene>
    <name evidence="6" type="ORF">SNAT2548_LOCUS28837</name>
</gene>
<keyword evidence="3 5" id="KW-1133">Transmembrane helix</keyword>
<feature type="transmembrane region" description="Helical" evidence="5">
    <location>
        <begin position="20"/>
        <end position="38"/>
    </location>
</feature>
<evidence type="ECO:0000256" key="1">
    <source>
        <dbReference type="ARBA" id="ARBA00004141"/>
    </source>
</evidence>
<reference evidence="6" key="1">
    <citation type="submission" date="2021-02" db="EMBL/GenBank/DDBJ databases">
        <authorList>
            <person name="Dougan E. K."/>
            <person name="Rhodes N."/>
            <person name="Thang M."/>
            <person name="Chan C."/>
        </authorList>
    </citation>
    <scope>NUCLEOTIDE SEQUENCE</scope>
</reference>
<evidence type="ECO:0000313" key="6">
    <source>
        <dbReference type="EMBL" id="CAE7515253.1"/>
    </source>
</evidence>
<dbReference type="OrthoDB" id="436119at2759"/>
<feature type="transmembrane region" description="Helical" evidence="5">
    <location>
        <begin position="249"/>
        <end position="271"/>
    </location>
</feature>
<dbReference type="PANTHER" id="PTHR21576">
    <property type="entry name" value="UNCHARACTERIZED NODULIN-LIKE PROTEIN"/>
    <property type="match status" value="1"/>
</dbReference>
<evidence type="ECO:0000256" key="5">
    <source>
        <dbReference type="SAM" id="Phobius"/>
    </source>
</evidence>
<dbReference type="AlphaFoldDB" id="A0A812T9I3"/>
<dbReference type="SUPFAM" id="SSF103473">
    <property type="entry name" value="MFS general substrate transporter"/>
    <property type="match status" value="2"/>
</dbReference>
<feature type="transmembrane region" description="Helical" evidence="5">
    <location>
        <begin position="122"/>
        <end position="142"/>
    </location>
</feature>
<feature type="transmembrane region" description="Helical" evidence="5">
    <location>
        <begin position="283"/>
        <end position="303"/>
    </location>
</feature>
<feature type="transmembrane region" description="Helical" evidence="5">
    <location>
        <begin position="417"/>
        <end position="436"/>
    </location>
</feature>
<proteinExistence type="predicted"/>
<accession>A0A812T9I3</accession>
<comment type="subcellular location">
    <subcellularLocation>
        <location evidence="1">Membrane</location>
        <topology evidence="1">Multi-pass membrane protein</topology>
    </subcellularLocation>
</comment>
<feature type="transmembrane region" description="Helical" evidence="5">
    <location>
        <begin position="374"/>
        <end position="397"/>
    </location>
</feature>
<dbReference type="GO" id="GO:0022857">
    <property type="term" value="F:transmembrane transporter activity"/>
    <property type="evidence" value="ECO:0007669"/>
    <property type="project" value="InterPro"/>
</dbReference>
<dbReference type="Pfam" id="PF07690">
    <property type="entry name" value="MFS_1"/>
    <property type="match status" value="1"/>
</dbReference>
<comment type="caution">
    <text evidence="6">The sequence shown here is derived from an EMBL/GenBank/DDBJ whole genome shotgun (WGS) entry which is preliminary data.</text>
</comment>
<feature type="transmembrane region" description="Helical" evidence="5">
    <location>
        <begin position="340"/>
        <end position="362"/>
    </location>
</feature>
<feature type="transmembrane region" description="Helical" evidence="5">
    <location>
        <begin position="194"/>
        <end position="212"/>
    </location>
</feature>
<feature type="transmembrane region" description="Helical" evidence="5">
    <location>
        <begin position="315"/>
        <end position="334"/>
    </location>
</feature>
<dbReference type="GO" id="GO:0016020">
    <property type="term" value="C:membrane"/>
    <property type="evidence" value="ECO:0007669"/>
    <property type="project" value="UniProtKB-SubCell"/>
</dbReference>
<dbReference type="Gene3D" id="1.20.1250.20">
    <property type="entry name" value="MFS general substrate transporter like domains"/>
    <property type="match status" value="2"/>
</dbReference>
<evidence type="ECO:0000256" key="2">
    <source>
        <dbReference type="ARBA" id="ARBA00022692"/>
    </source>
</evidence>
<dbReference type="Proteomes" id="UP000604046">
    <property type="component" value="Unassembled WGS sequence"/>
</dbReference>
<evidence type="ECO:0000256" key="4">
    <source>
        <dbReference type="ARBA" id="ARBA00023136"/>
    </source>
</evidence>
<dbReference type="EMBL" id="CAJNDS010002535">
    <property type="protein sequence ID" value="CAE7515253.1"/>
    <property type="molecule type" value="Genomic_DNA"/>
</dbReference>
<feature type="transmembrane region" description="Helical" evidence="5">
    <location>
        <begin position="45"/>
        <end position="64"/>
    </location>
</feature>
<keyword evidence="2 5" id="KW-0812">Transmembrane</keyword>
<feature type="transmembrane region" description="Helical" evidence="5">
    <location>
        <begin position="162"/>
        <end position="182"/>
    </location>
</feature>